<reference evidence="3 4" key="1">
    <citation type="journal article" date="2015" name="Sci. Rep.">
        <title>The power of single molecule real-time sequencing technology in the de novo assembly of a eukaryotic genome.</title>
        <authorList>
            <person name="Sakai H."/>
            <person name="Naito K."/>
            <person name="Ogiso-Tanaka E."/>
            <person name="Takahashi Y."/>
            <person name="Iseki K."/>
            <person name="Muto C."/>
            <person name="Satou K."/>
            <person name="Teruya K."/>
            <person name="Shiroma A."/>
            <person name="Shimoji M."/>
            <person name="Hirano T."/>
            <person name="Itoh T."/>
            <person name="Kaga A."/>
            <person name="Tomooka N."/>
        </authorList>
    </citation>
    <scope>NUCLEOTIDE SEQUENCE [LARGE SCALE GENOMIC DNA]</scope>
    <source>
        <strain evidence="4">cv. Shumari</strain>
    </source>
</reference>
<organism evidence="3 4">
    <name type="scientific">Vigna angularis var. angularis</name>
    <dbReference type="NCBI Taxonomy" id="157739"/>
    <lineage>
        <taxon>Eukaryota</taxon>
        <taxon>Viridiplantae</taxon>
        <taxon>Streptophyta</taxon>
        <taxon>Embryophyta</taxon>
        <taxon>Tracheophyta</taxon>
        <taxon>Spermatophyta</taxon>
        <taxon>Magnoliopsida</taxon>
        <taxon>eudicotyledons</taxon>
        <taxon>Gunneridae</taxon>
        <taxon>Pentapetalae</taxon>
        <taxon>rosids</taxon>
        <taxon>fabids</taxon>
        <taxon>Fabales</taxon>
        <taxon>Fabaceae</taxon>
        <taxon>Papilionoideae</taxon>
        <taxon>50 kb inversion clade</taxon>
        <taxon>NPAAA clade</taxon>
        <taxon>indigoferoid/millettioid clade</taxon>
        <taxon>Phaseoleae</taxon>
        <taxon>Vigna</taxon>
    </lineage>
</organism>
<name>A0A0S3RJ74_PHAAN</name>
<gene>
    <name evidence="3" type="primary">Vigan.03G020600</name>
    <name evidence="3" type="ORF">VIGAN_03020600</name>
</gene>
<evidence type="ECO:0000313" key="3">
    <source>
        <dbReference type="EMBL" id="BAT80615.1"/>
    </source>
</evidence>
<evidence type="ECO:0000256" key="2">
    <source>
        <dbReference type="SAM" id="MobiDB-lite"/>
    </source>
</evidence>
<feature type="region of interest" description="Disordered" evidence="2">
    <location>
        <begin position="615"/>
        <end position="654"/>
    </location>
</feature>
<feature type="coiled-coil region" evidence="1">
    <location>
        <begin position="87"/>
        <end position="139"/>
    </location>
</feature>
<dbReference type="Proteomes" id="UP000291084">
    <property type="component" value="Chromosome 3"/>
</dbReference>
<feature type="region of interest" description="Disordered" evidence="2">
    <location>
        <begin position="572"/>
        <end position="594"/>
    </location>
</feature>
<dbReference type="AlphaFoldDB" id="A0A0S3RJ74"/>
<dbReference type="PANTHER" id="PTHR33018">
    <property type="entry name" value="OS10G0338966 PROTEIN-RELATED"/>
    <property type="match status" value="1"/>
</dbReference>
<evidence type="ECO:0000256" key="1">
    <source>
        <dbReference type="SAM" id="Coils"/>
    </source>
</evidence>
<dbReference type="OrthoDB" id="1436228at2759"/>
<feature type="region of interest" description="Disordered" evidence="2">
    <location>
        <begin position="675"/>
        <end position="700"/>
    </location>
</feature>
<dbReference type="PANTHER" id="PTHR33018:SF34">
    <property type="entry name" value="OS02G0472350 PROTEIN"/>
    <property type="match status" value="1"/>
</dbReference>
<feature type="compositionally biased region" description="Polar residues" evidence="2">
    <location>
        <begin position="645"/>
        <end position="654"/>
    </location>
</feature>
<evidence type="ECO:0000313" key="4">
    <source>
        <dbReference type="Proteomes" id="UP000291084"/>
    </source>
</evidence>
<keyword evidence="4" id="KW-1185">Reference proteome</keyword>
<feature type="compositionally biased region" description="Basic and acidic residues" evidence="2">
    <location>
        <begin position="615"/>
        <end position="624"/>
    </location>
</feature>
<feature type="region of interest" description="Disordered" evidence="2">
    <location>
        <begin position="1"/>
        <end position="20"/>
    </location>
</feature>
<proteinExistence type="predicted"/>
<sequence length="1012" mass="114665">MAFQPKTKPRSLPRSIPTANKKEYGEMSISDLVTVLRTAYKTEDFDKIEQELVKREAKLRAEIGPLREKIELERLERIEVEERLKIREEQYKKGKRAQNNYEQLLKEVKTGGLVEKHAIEELRKKNVALQREVYELKEFRKKMLDDVKSMNELRDKIRVLKGEKVGDKNALDVLIMKNIELEEAVKKNLTVIEGLKNENGKLTETLFESLERRYKKLRVSDVKLEESTMPLMSEDPSNCGNTEVEPSLGASFAVKDEKDVSDHELENDTGEPIYLQRDEDTHYSVDTGTCQSPKKGNKEDAVGALGVTFKLEKEIVDLSDDEDDDDKYTSQGLHGEKAISQIIEENEYPQWVEIIKRKRASDIQASTSTSTSSADLFENANLPVKKTPMATPTPGTPLLSSPSLSLSWQSRYLTSPPASFHNATKVLVKKLRGSTRLRTLTRRINEKRLQVYIDAATGRPSGPNRVTFTSYLGALAREKVSILHPSWDQVNESTKKLLWEDILAHFDIVPSEAVRGKTLSSIASMWRHFKTYLTTRWALNEDKINRGMTPCNMYGINEDTWRQFVQIRSTASWEKKRKKPQEVQTKNDTPHRFSRGGYQVLEEKLMAEKIKLREEHTSECDIEPRTNTSPPSPPSRHVKWKRARMTSSGQFTSESALQIAKRIDSLEMQSKQGMFHSDADFDGPSGRKKGPGETSQGDPTIDLSIVVSGRSDQPPRQEPTAHELVPILTKRLVLDGNPTYLRKLVDRGEIGYRRVGAGKALTARSFNVNVRYFRDSIKDVMTKVLTVRYENLGDMRPTDITAEITTYVPHIADICMTALYAKLRSINLAYGQHATRYTTAPSYTKDIELPLPLALAIQEFGSFQSHSLESNLIMIPTYPEGTQHEGRSAAAYPFAEYLTYVPTLARLGIPLKSVDAGVKTGSAWWTFKLEVIFGSADLICTLPRSHYSDMSAQLRMLFIAGDETHPPEDIVSLPATYNNFGTLASLITKQYNSRTFLAIIHGPKEEWDYGTV</sequence>
<keyword evidence="1" id="KW-0175">Coiled coil</keyword>
<dbReference type="EMBL" id="AP015036">
    <property type="protein sequence ID" value="BAT80615.1"/>
    <property type="molecule type" value="Genomic_DNA"/>
</dbReference>
<protein>
    <submittedName>
        <fullName evidence="3">Uncharacterized protein</fullName>
    </submittedName>
</protein>
<accession>A0A0S3RJ74</accession>